<feature type="repeat" description="Cell wall-binding" evidence="2">
    <location>
        <begin position="550"/>
        <end position="569"/>
    </location>
</feature>
<evidence type="ECO:0000256" key="1">
    <source>
        <dbReference type="ARBA" id="ARBA00022737"/>
    </source>
</evidence>
<name>A0A1D7XMN4_9CLOT</name>
<evidence type="ECO:0000313" key="5">
    <source>
        <dbReference type="Proteomes" id="UP000094652"/>
    </source>
</evidence>
<dbReference type="PROSITE" id="PS51170">
    <property type="entry name" value="CW"/>
    <property type="match status" value="4"/>
</dbReference>
<sequence>MFNRANKMTALLVAAAAVVSLVPATGVNAADVERIESKDGKVYNAVAYKDGHAYIDGDEISNKDEGVYYLSGGKYSELDKVDTDSDVEVYGEKYVNVDDADYFVDLTNGKVTDDDVKEDDIDEVAGKLRKNLKDDTDDRYEEKNASSYREDAKENKAGIDTIKSIPGNKFGETWYTTEVSPAKTEEYDKVNEGQNFNIFTDAKGNYIDADYNLGKIKVESTSGDSVKIENTNDKEDIGKVDDAISASVKQNAILGQDSKNIYRTATITIKAEDGVLISEVYGIKVGKEEKKDGKPEVVNNGAFRCDGLTKDKDNDNKIGAEEVHFDVIQKISKQKASHDVDGANYAKDVTSYVISKDNGEEVSEKSLIYKDNKDVKYTVAKGKVIAYLTYEDDKKDKVKTETITLDKDHNLYYTDIADQADEEVKKNDKCALDIDVDGNLWRLDGGYIYKWDNDEDWDKVYKVDGSMTELSVYDKNNMIVWDENDEVYSIIGNKEDKKDKEEDNKVEVKAGWAQGTDGTWSFVNADGTKKTGWFQDGANWYLANEAGIMQTGWKTVGGTWYYLNESGAMQTGWKNLGGTWYYLNNSGAMQTGWVIVSGNWYFLQPSGAMKTGWYNDNGTWYCLDASGKMLANTTVNGYTLGANGAWVK</sequence>
<dbReference type="Pfam" id="PF01473">
    <property type="entry name" value="Choline_bind_1"/>
    <property type="match status" value="1"/>
</dbReference>
<keyword evidence="5" id="KW-1185">Reference proteome</keyword>
<dbReference type="RefSeq" id="WP_069680701.1">
    <property type="nucleotide sequence ID" value="NZ_CP017253.2"/>
</dbReference>
<dbReference type="Proteomes" id="UP000094652">
    <property type="component" value="Chromosome"/>
</dbReference>
<dbReference type="InterPro" id="IPR018247">
    <property type="entry name" value="EF_Hand_1_Ca_BS"/>
</dbReference>
<keyword evidence="1" id="KW-0677">Repeat</keyword>
<feature type="repeat" description="Cell wall-binding" evidence="2">
    <location>
        <begin position="610"/>
        <end position="629"/>
    </location>
</feature>
<dbReference type="Pfam" id="PF19127">
    <property type="entry name" value="Choline_bind_3"/>
    <property type="match status" value="2"/>
</dbReference>
<feature type="signal peptide" evidence="3">
    <location>
        <begin position="1"/>
        <end position="29"/>
    </location>
</feature>
<feature type="repeat" description="Cell wall-binding" evidence="2">
    <location>
        <begin position="590"/>
        <end position="609"/>
    </location>
</feature>
<dbReference type="AlphaFoldDB" id="A0A1D7XMN4"/>
<dbReference type="STRING" id="394958.BGI42_12860"/>
<organism evidence="4 5">
    <name type="scientific">Clostridium taeniosporum</name>
    <dbReference type="NCBI Taxonomy" id="394958"/>
    <lineage>
        <taxon>Bacteria</taxon>
        <taxon>Bacillati</taxon>
        <taxon>Bacillota</taxon>
        <taxon>Clostridia</taxon>
        <taxon>Eubacteriales</taxon>
        <taxon>Clostridiaceae</taxon>
        <taxon>Clostridium</taxon>
    </lineage>
</organism>
<evidence type="ECO:0000256" key="3">
    <source>
        <dbReference type="SAM" id="SignalP"/>
    </source>
</evidence>
<feature type="chain" id="PRO_5009102073" evidence="3">
    <location>
        <begin position="30"/>
        <end position="648"/>
    </location>
</feature>
<dbReference type="OrthoDB" id="1883055at2"/>
<dbReference type="EMBL" id="CP017253">
    <property type="protein sequence ID" value="AOR24574.1"/>
    <property type="molecule type" value="Genomic_DNA"/>
</dbReference>
<gene>
    <name evidence="4" type="ORF">BGI42_12860</name>
</gene>
<accession>A0A1D7XMN4</accession>
<dbReference type="InterPro" id="IPR018337">
    <property type="entry name" value="Cell_wall/Cho-bd_repeat"/>
</dbReference>
<dbReference type="KEGG" id="ctae:BGI42_12860"/>
<evidence type="ECO:0000256" key="2">
    <source>
        <dbReference type="PROSITE-ProRule" id="PRU00591"/>
    </source>
</evidence>
<protein>
    <submittedName>
        <fullName evidence="4">Cell wall-binding protein</fullName>
    </submittedName>
</protein>
<reference evidence="5" key="1">
    <citation type="submission" date="2016-09" db="EMBL/GenBank/DDBJ databases">
        <title>Genomics of Clostridium taeniosporum, an organism which forms endospores with ribbon-like appendages.</title>
        <authorList>
            <person name="Walker J.R."/>
        </authorList>
    </citation>
    <scope>NUCLEOTIDE SEQUENCE [LARGE SCALE GENOMIC DNA]</scope>
    <source>
        <strain evidence="5">1/k</strain>
    </source>
</reference>
<dbReference type="PROSITE" id="PS00018">
    <property type="entry name" value="EF_HAND_1"/>
    <property type="match status" value="1"/>
</dbReference>
<feature type="repeat" description="Cell wall-binding" evidence="2">
    <location>
        <begin position="570"/>
        <end position="589"/>
    </location>
</feature>
<proteinExistence type="predicted"/>
<dbReference type="Gene3D" id="2.10.270.10">
    <property type="entry name" value="Cholin Binding"/>
    <property type="match status" value="1"/>
</dbReference>
<keyword evidence="3" id="KW-0732">Signal</keyword>
<evidence type="ECO:0000313" key="4">
    <source>
        <dbReference type="EMBL" id="AOR24574.1"/>
    </source>
</evidence>
<dbReference type="SUPFAM" id="SSF69360">
    <property type="entry name" value="Cell wall binding repeat"/>
    <property type="match status" value="1"/>
</dbReference>